<dbReference type="EMBL" id="MU394310">
    <property type="protein sequence ID" value="KAI6087085.1"/>
    <property type="molecule type" value="Genomic_DNA"/>
</dbReference>
<organism evidence="1 2">
    <name type="scientific">Hypoxylon rubiginosum</name>
    <dbReference type="NCBI Taxonomy" id="110542"/>
    <lineage>
        <taxon>Eukaryota</taxon>
        <taxon>Fungi</taxon>
        <taxon>Dikarya</taxon>
        <taxon>Ascomycota</taxon>
        <taxon>Pezizomycotina</taxon>
        <taxon>Sordariomycetes</taxon>
        <taxon>Xylariomycetidae</taxon>
        <taxon>Xylariales</taxon>
        <taxon>Hypoxylaceae</taxon>
        <taxon>Hypoxylon</taxon>
    </lineage>
</organism>
<accession>A0ACC0D409</accession>
<name>A0ACC0D409_9PEZI</name>
<keyword evidence="2" id="KW-1185">Reference proteome</keyword>
<evidence type="ECO:0000313" key="2">
    <source>
        <dbReference type="Proteomes" id="UP001497680"/>
    </source>
</evidence>
<reference evidence="1 2" key="1">
    <citation type="journal article" date="2022" name="New Phytol.">
        <title>Ecological generalism drives hyperdiversity of secondary metabolite gene clusters in xylarialean endophytes.</title>
        <authorList>
            <person name="Franco M.E.E."/>
            <person name="Wisecaver J.H."/>
            <person name="Arnold A.E."/>
            <person name="Ju Y.M."/>
            <person name="Slot J.C."/>
            <person name="Ahrendt S."/>
            <person name="Moore L.P."/>
            <person name="Eastman K.E."/>
            <person name="Scott K."/>
            <person name="Konkel Z."/>
            <person name="Mondo S.J."/>
            <person name="Kuo A."/>
            <person name="Hayes R.D."/>
            <person name="Haridas S."/>
            <person name="Andreopoulos B."/>
            <person name="Riley R."/>
            <person name="LaButti K."/>
            <person name="Pangilinan J."/>
            <person name="Lipzen A."/>
            <person name="Amirebrahimi M."/>
            <person name="Yan J."/>
            <person name="Adam C."/>
            <person name="Keymanesh K."/>
            <person name="Ng V."/>
            <person name="Louie K."/>
            <person name="Northen T."/>
            <person name="Drula E."/>
            <person name="Henrissat B."/>
            <person name="Hsieh H.M."/>
            <person name="Youens-Clark K."/>
            <person name="Lutzoni F."/>
            <person name="Miadlikowska J."/>
            <person name="Eastwood D.C."/>
            <person name="Hamelin R.C."/>
            <person name="Grigoriev I.V."/>
            <person name="U'Ren J.M."/>
        </authorList>
    </citation>
    <scope>NUCLEOTIDE SEQUENCE [LARGE SCALE GENOMIC DNA]</scope>
    <source>
        <strain evidence="1 2">ER1909</strain>
    </source>
</reference>
<protein>
    <submittedName>
        <fullName evidence="1">Uncharacterized protein</fullName>
    </submittedName>
</protein>
<evidence type="ECO:0000313" key="1">
    <source>
        <dbReference type="EMBL" id="KAI6087085.1"/>
    </source>
</evidence>
<proteinExistence type="predicted"/>
<gene>
    <name evidence="1" type="ORF">F4821DRAFT_278153</name>
</gene>
<dbReference type="Proteomes" id="UP001497680">
    <property type="component" value="Unassembled WGS sequence"/>
</dbReference>
<sequence length="204" mass="23447">MIWEDALHSQNRVVRTDKLFRVDCRHGAPYQIALYGAKTSPNAVIDPQDELRRIMHAPLPTWTSQAQHFPTKTAKRCAHLWTAHFGGSHFAAGWQTNNGPPHHHKPLVLGIHRKPLRLGIHRKRQLLHLRALLPTLPRLSHLTMTPVQQQKRSRKETPRRHPPTHLPLLFLALFHKHFSVGTAQFKPNAVANLAHTDKHRPARH</sequence>
<comment type="caution">
    <text evidence="1">The sequence shown here is derived from an EMBL/GenBank/DDBJ whole genome shotgun (WGS) entry which is preliminary data.</text>
</comment>